<feature type="region of interest" description="Disordered" evidence="1">
    <location>
        <begin position="48"/>
        <end position="76"/>
    </location>
</feature>
<name>A0ABP8WW45_9MICO</name>
<protein>
    <submittedName>
        <fullName evidence="3">Uncharacterized protein</fullName>
    </submittedName>
</protein>
<evidence type="ECO:0000256" key="1">
    <source>
        <dbReference type="SAM" id="MobiDB-lite"/>
    </source>
</evidence>
<feature type="transmembrane region" description="Helical" evidence="2">
    <location>
        <begin position="21"/>
        <end position="43"/>
    </location>
</feature>
<dbReference type="Proteomes" id="UP001500843">
    <property type="component" value="Unassembled WGS sequence"/>
</dbReference>
<accession>A0ABP8WW45</accession>
<comment type="caution">
    <text evidence="3">The sequence shown here is derived from an EMBL/GenBank/DDBJ whole genome shotgun (WGS) entry which is preliminary data.</text>
</comment>
<feature type="compositionally biased region" description="Low complexity" evidence="1">
    <location>
        <begin position="58"/>
        <end position="76"/>
    </location>
</feature>
<evidence type="ECO:0000313" key="3">
    <source>
        <dbReference type="EMBL" id="GAA4694759.1"/>
    </source>
</evidence>
<gene>
    <name evidence="3" type="ORF">GCM10023198_13200</name>
</gene>
<evidence type="ECO:0000256" key="2">
    <source>
        <dbReference type="SAM" id="Phobius"/>
    </source>
</evidence>
<evidence type="ECO:0000313" key="4">
    <source>
        <dbReference type="Proteomes" id="UP001500843"/>
    </source>
</evidence>
<proteinExistence type="predicted"/>
<keyword evidence="2" id="KW-0472">Membrane</keyword>
<feature type="region of interest" description="Disordered" evidence="1">
    <location>
        <begin position="1"/>
        <end position="20"/>
    </location>
</feature>
<keyword evidence="4" id="KW-1185">Reference proteome</keyword>
<keyword evidence="2" id="KW-1133">Transmembrane helix</keyword>
<dbReference type="EMBL" id="BAABHM010000007">
    <property type="protein sequence ID" value="GAA4694759.1"/>
    <property type="molecule type" value="Genomic_DNA"/>
</dbReference>
<sequence length="76" mass="7604">MGAPIGRRAMGRARDLEEPRHGHGAALALRALGVLVLVLALVIPWGPTARADPPAGPPTAEGARAAGGALAVAGRR</sequence>
<keyword evidence="2" id="KW-0812">Transmembrane</keyword>
<reference evidence="4" key="1">
    <citation type="journal article" date="2019" name="Int. J. Syst. Evol. Microbiol.">
        <title>The Global Catalogue of Microorganisms (GCM) 10K type strain sequencing project: providing services to taxonomists for standard genome sequencing and annotation.</title>
        <authorList>
            <consortium name="The Broad Institute Genomics Platform"/>
            <consortium name="The Broad Institute Genome Sequencing Center for Infectious Disease"/>
            <person name="Wu L."/>
            <person name="Ma J."/>
        </authorList>
    </citation>
    <scope>NUCLEOTIDE SEQUENCE [LARGE SCALE GENOMIC DNA]</scope>
    <source>
        <strain evidence="4">JCM 17975</strain>
    </source>
</reference>
<organism evidence="3 4">
    <name type="scientific">Promicromonospora umidemergens</name>
    <dbReference type="NCBI Taxonomy" id="629679"/>
    <lineage>
        <taxon>Bacteria</taxon>
        <taxon>Bacillati</taxon>
        <taxon>Actinomycetota</taxon>
        <taxon>Actinomycetes</taxon>
        <taxon>Micrococcales</taxon>
        <taxon>Promicromonosporaceae</taxon>
        <taxon>Promicromonospora</taxon>
    </lineage>
</organism>